<dbReference type="SUPFAM" id="SSF109854">
    <property type="entry name" value="DinB/YfiT-like putative metalloenzymes"/>
    <property type="match status" value="1"/>
</dbReference>
<gene>
    <name evidence="4" type="ORF">Prum_092180</name>
</gene>
<dbReference type="SUPFAM" id="SSF141571">
    <property type="entry name" value="Pentapeptide repeat-like"/>
    <property type="match status" value="1"/>
</dbReference>
<evidence type="ECO:0000256" key="1">
    <source>
        <dbReference type="SAM" id="MobiDB-lite"/>
    </source>
</evidence>
<proteinExistence type="predicted"/>
<feature type="region of interest" description="Disordered" evidence="1">
    <location>
        <begin position="151"/>
        <end position="171"/>
    </location>
</feature>
<keyword evidence="2" id="KW-0732">Signal</keyword>
<comment type="caution">
    <text evidence="4">The sequence shown here is derived from an EMBL/GenBank/DDBJ whole genome shotgun (WGS) entry which is preliminary data.</text>
</comment>
<feature type="domain" description="DinB-like" evidence="3">
    <location>
        <begin position="293"/>
        <end position="435"/>
    </location>
</feature>
<organism evidence="4 5">
    <name type="scientific">Phytohabitans rumicis</name>
    <dbReference type="NCBI Taxonomy" id="1076125"/>
    <lineage>
        <taxon>Bacteria</taxon>
        <taxon>Bacillati</taxon>
        <taxon>Actinomycetota</taxon>
        <taxon>Actinomycetes</taxon>
        <taxon>Micromonosporales</taxon>
        <taxon>Micromonosporaceae</taxon>
    </lineage>
</organism>
<protein>
    <recommendedName>
        <fullName evidence="3">DinB-like domain-containing protein</fullName>
    </recommendedName>
</protein>
<keyword evidence="5" id="KW-1185">Reference proteome</keyword>
<dbReference type="Gene3D" id="1.20.120.450">
    <property type="entry name" value="dinb family like domain"/>
    <property type="match status" value="1"/>
</dbReference>
<name>A0A6V8LN25_9ACTN</name>
<evidence type="ECO:0000313" key="5">
    <source>
        <dbReference type="Proteomes" id="UP000482960"/>
    </source>
</evidence>
<dbReference type="InterPro" id="IPR024775">
    <property type="entry name" value="DinB-like"/>
</dbReference>
<evidence type="ECO:0000313" key="4">
    <source>
        <dbReference type="EMBL" id="GFJ95576.1"/>
    </source>
</evidence>
<reference evidence="4 5" key="1">
    <citation type="submission" date="2020-03" db="EMBL/GenBank/DDBJ databases">
        <title>Whole genome shotgun sequence of Phytohabitans rumicis NBRC 108638.</title>
        <authorList>
            <person name="Komaki H."/>
            <person name="Tamura T."/>
        </authorList>
    </citation>
    <scope>NUCLEOTIDE SEQUENCE [LARGE SCALE GENOMIC DNA]</scope>
    <source>
        <strain evidence="4 5">NBRC 108638</strain>
    </source>
</reference>
<accession>A0A6V8LN25</accession>
<feature type="chain" id="PRO_5028808245" description="DinB-like domain-containing protein" evidence="2">
    <location>
        <begin position="28"/>
        <end position="449"/>
    </location>
</feature>
<evidence type="ECO:0000256" key="2">
    <source>
        <dbReference type="SAM" id="SignalP"/>
    </source>
</evidence>
<evidence type="ECO:0000259" key="3">
    <source>
        <dbReference type="Pfam" id="PF12867"/>
    </source>
</evidence>
<dbReference type="InterPro" id="IPR034660">
    <property type="entry name" value="DinB/YfiT-like"/>
</dbReference>
<feature type="signal peptide" evidence="2">
    <location>
        <begin position="1"/>
        <end position="27"/>
    </location>
</feature>
<dbReference type="Proteomes" id="UP000482960">
    <property type="component" value="Unassembled WGS sequence"/>
</dbReference>
<sequence length="449" mass="49791">MRRLKMAIVATILVGSTVFVGAAPAHATPILRGVVYDYSECVRIGNYGIQNYGWTGPLQCVWYPTGSSYPRATGSSTPDAHRAQQRTERAAAWSVCFCSGTTRRPPDRPLSSWAGAALAGLWGMLTNFTQRAEPPHVNLMWCHIQVLPSQPYPTPRRRPPRSDTRSHPPAARRGWRACLQHPYLTLRAGGFVVPGSYDVPVTRFVQQPDYEGAEFIDLSMASATFREVDLSGARMRGVLLFNADIDGAIDGLRVNGVEVMPLIEAELDRLHPERLRLRPTTPEAMRDAVDVVEELWQATVRRASGLPQEAVYRAVNDEWSLAQTLRHTIFVVDAWYGHAAALRPNPFHPIGVPASFITNGAEFGIDESAAPTLGEILAVRAERIADLRAYLAKVTQEELDRVRGPNTTMGCPRPAERTAVECLQVIFSDEWAHVQFANRDLAILEQEYA</sequence>
<dbReference type="AlphaFoldDB" id="A0A6V8LN25"/>
<dbReference type="Pfam" id="PF12867">
    <property type="entry name" value="DinB_2"/>
    <property type="match status" value="1"/>
</dbReference>
<reference evidence="4 5" key="2">
    <citation type="submission" date="2020-03" db="EMBL/GenBank/DDBJ databases">
        <authorList>
            <person name="Ichikawa N."/>
            <person name="Kimura A."/>
            <person name="Kitahashi Y."/>
            <person name="Uohara A."/>
        </authorList>
    </citation>
    <scope>NUCLEOTIDE SEQUENCE [LARGE SCALE GENOMIC DNA]</scope>
    <source>
        <strain evidence="4 5">NBRC 108638</strain>
    </source>
</reference>
<dbReference type="EMBL" id="BLPG01000001">
    <property type="protein sequence ID" value="GFJ95576.1"/>
    <property type="molecule type" value="Genomic_DNA"/>
</dbReference>